<name>B4JSD6_DROGR</name>
<feature type="compositionally biased region" description="Basic residues" evidence="1">
    <location>
        <begin position="7"/>
        <end position="16"/>
    </location>
</feature>
<protein>
    <submittedName>
        <fullName evidence="2">GH18289</fullName>
    </submittedName>
</protein>
<evidence type="ECO:0000313" key="3">
    <source>
        <dbReference type="Proteomes" id="UP000001070"/>
    </source>
</evidence>
<proteinExistence type="predicted"/>
<gene>
    <name evidence="2" type="primary">Dgri\GH18289</name>
    <name evidence="2" type="ORF">Dgri_GH18289</name>
</gene>
<keyword evidence="3" id="KW-1185">Reference proteome</keyword>
<feature type="region of interest" description="Disordered" evidence="1">
    <location>
        <begin position="1"/>
        <end position="23"/>
    </location>
</feature>
<organism evidence="3">
    <name type="scientific">Drosophila grimshawi</name>
    <name type="common">Hawaiian fruit fly</name>
    <name type="synonym">Idiomyia grimshawi</name>
    <dbReference type="NCBI Taxonomy" id="7222"/>
    <lineage>
        <taxon>Eukaryota</taxon>
        <taxon>Metazoa</taxon>
        <taxon>Ecdysozoa</taxon>
        <taxon>Arthropoda</taxon>
        <taxon>Hexapoda</taxon>
        <taxon>Insecta</taxon>
        <taxon>Pterygota</taxon>
        <taxon>Neoptera</taxon>
        <taxon>Endopterygota</taxon>
        <taxon>Diptera</taxon>
        <taxon>Brachycera</taxon>
        <taxon>Muscomorpha</taxon>
        <taxon>Ephydroidea</taxon>
        <taxon>Drosophilidae</taxon>
        <taxon>Drosophila</taxon>
        <taxon>Hawaiian Drosophila</taxon>
    </lineage>
</organism>
<feature type="region of interest" description="Disordered" evidence="1">
    <location>
        <begin position="47"/>
        <end position="81"/>
    </location>
</feature>
<dbReference type="HOGENOM" id="CLU_2576326_0_0_1"/>
<evidence type="ECO:0000313" key="2">
    <source>
        <dbReference type="EMBL" id="EDV94676.1"/>
    </source>
</evidence>
<evidence type="ECO:0000256" key="1">
    <source>
        <dbReference type="SAM" id="MobiDB-lite"/>
    </source>
</evidence>
<accession>B4JSD6</accession>
<dbReference type="AlphaFoldDB" id="B4JSD6"/>
<dbReference type="EMBL" id="CH916373">
    <property type="protein sequence ID" value="EDV94676.1"/>
    <property type="molecule type" value="Genomic_DNA"/>
</dbReference>
<dbReference type="InParanoid" id="B4JSD6"/>
<reference evidence="2 3" key="1">
    <citation type="journal article" date="2007" name="Nature">
        <title>Evolution of genes and genomes on the Drosophila phylogeny.</title>
        <authorList>
            <consortium name="Drosophila 12 Genomes Consortium"/>
            <person name="Clark A.G."/>
            <person name="Eisen M.B."/>
            <person name="Smith D.R."/>
            <person name="Bergman C.M."/>
            <person name="Oliver B."/>
            <person name="Markow T.A."/>
            <person name="Kaufman T.C."/>
            <person name="Kellis M."/>
            <person name="Gelbart W."/>
            <person name="Iyer V.N."/>
            <person name="Pollard D.A."/>
            <person name="Sackton T.B."/>
            <person name="Larracuente A.M."/>
            <person name="Singh N.D."/>
            <person name="Abad J.P."/>
            <person name="Abt D.N."/>
            <person name="Adryan B."/>
            <person name="Aguade M."/>
            <person name="Akashi H."/>
            <person name="Anderson W.W."/>
            <person name="Aquadro C.F."/>
            <person name="Ardell D.H."/>
            <person name="Arguello R."/>
            <person name="Artieri C.G."/>
            <person name="Barbash D.A."/>
            <person name="Barker D."/>
            <person name="Barsanti P."/>
            <person name="Batterham P."/>
            <person name="Batzoglou S."/>
            <person name="Begun D."/>
            <person name="Bhutkar A."/>
            <person name="Blanco E."/>
            <person name="Bosak S.A."/>
            <person name="Bradley R.K."/>
            <person name="Brand A.D."/>
            <person name="Brent M.R."/>
            <person name="Brooks A.N."/>
            <person name="Brown R.H."/>
            <person name="Butlin R.K."/>
            <person name="Caggese C."/>
            <person name="Calvi B.R."/>
            <person name="Bernardo de Carvalho A."/>
            <person name="Caspi A."/>
            <person name="Castrezana S."/>
            <person name="Celniker S.E."/>
            <person name="Chang J.L."/>
            <person name="Chapple C."/>
            <person name="Chatterji S."/>
            <person name="Chinwalla A."/>
            <person name="Civetta A."/>
            <person name="Clifton S.W."/>
            <person name="Comeron J.M."/>
            <person name="Costello J.C."/>
            <person name="Coyne J.A."/>
            <person name="Daub J."/>
            <person name="David R.G."/>
            <person name="Delcher A.L."/>
            <person name="Delehaunty K."/>
            <person name="Do C.B."/>
            <person name="Ebling H."/>
            <person name="Edwards K."/>
            <person name="Eickbush T."/>
            <person name="Evans J.D."/>
            <person name="Filipski A."/>
            <person name="Findeiss S."/>
            <person name="Freyhult E."/>
            <person name="Fulton L."/>
            <person name="Fulton R."/>
            <person name="Garcia A.C."/>
            <person name="Gardiner A."/>
            <person name="Garfield D.A."/>
            <person name="Garvin B.E."/>
            <person name="Gibson G."/>
            <person name="Gilbert D."/>
            <person name="Gnerre S."/>
            <person name="Godfrey J."/>
            <person name="Good R."/>
            <person name="Gotea V."/>
            <person name="Gravely B."/>
            <person name="Greenberg A.J."/>
            <person name="Griffiths-Jones S."/>
            <person name="Gross S."/>
            <person name="Guigo R."/>
            <person name="Gustafson E.A."/>
            <person name="Haerty W."/>
            <person name="Hahn M.W."/>
            <person name="Halligan D.L."/>
            <person name="Halpern A.L."/>
            <person name="Halter G.M."/>
            <person name="Han M.V."/>
            <person name="Heger A."/>
            <person name="Hillier L."/>
            <person name="Hinrichs A.S."/>
            <person name="Holmes I."/>
            <person name="Hoskins R.A."/>
            <person name="Hubisz M.J."/>
            <person name="Hultmark D."/>
            <person name="Huntley M.A."/>
            <person name="Jaffe D.B."/>
            <person name="Jagadeeshan S."/>
            <person name="Jeck W.R."/>
            <person name="Johnson J."/>
            <person name="Jones C.D."/>
            <person name="Jordan W.C."/>
            <person name="Karpen G.H."/>
            <person name="Kataoka E."/>
            <person name="Keightley P.D."/>
            <person name="Kheradpour P."/>
            <person name="Kirkness E.F."/>
            <person name="Koerich L.B."/>
            <person name="Kristiansen K."/>
            <person name="Kudrna D."/>
            <person name="Kulathinal R.J."/>
            <person name="Kumar S."/>
            <person name="Kwok R."/>
            <person name="Lander E."/>
            <person name="Langley C.H."/>
            <person name="Lapoint R."/>
            <person name="Lazzaro B.P."/>
            <person name="Lee S.J."/>
            <person name="Levesque L."/>
            <person name="Li R."/>
            <person name="Lin C.F."/>
            <person name="Lin M.F."/>
            <person name="Lindblad-Toh K."/>
            <person name="Llopart A."/>
            <person name="Long M."/>
            <person name="Low L."/>
            <person name="Lozovsky E."/>
            <person name="Lu J."/>
            <person name="Luo M."/>
            <person name="Machado C.A."/>
            <person name="Makalowski W."/>
            <person name="Marzo M."/>
            <person name="Matsuda M."/>
            <person name="Matzkin L."/>
            <person name="McAllister B."/>
            <person name="McBride C.S."/>
            <person name="McKernan B."/>
            <person name="McKernan K."/>
            <person name="Mendez-Lago M."/>
            <person name="Minx P."/>
            <person name="Mollenhauer M.U."/>
            <person name="Montooth K."/>
            <person name="Mount S.M."/>
            <person name="Mu X."/>
            <person name="Myers E."/>
            <person name="Negre B."/>
            <person name="Newfeld S."/>
            <person name="Nielsen R."/>
            <person name="Noor M.A."/>
            <person name="O'Grady P."/>
            <person name="Pachter L."/>
            <person name="Papaceit M."/>
            <person name="Parisi M.J."/>
            <person name="Parisi M."/>
            <person name="Parts L."/>
            <person name="Pedersen J.S."/>
            <person name="Pesole G."/>
            <person name="Phillippy A.M."/>
            <person name="Ponting C.P."/>
            <person name="Pop M."/>
            <person name="Porcelli D."/>
            <person name="Powell J.R."/>
            <person name="Prohaska S."/>
            <person name="Pruitt K."/>
            <person name="Puig M."/>
            <person name="Quesneville H."/>
            <person name="Ram K.R."/>
            <person name="Rand D."/>
            <person name="Rasmussen M.D."/>
            <person name="Reed L.K."/>
            <person name="Reenan R."/>
            <person name="Reily A."/>
            <person name="Remington K.A."/>
            <person name="Rieger T.T."/>
            <person name="Ritchie M.G."/>
            <person name="Robin C."/>
            <person name="Rogers Y.H."/>
            <person name="Rohde C."/>
            <person name="Rozas J."/>
            <person name="Rubenfield M.J."/>
            <person name="Ruiz A."/>
            <person name="Russo S."/>
            <person name="Salzberg S.L."/>
            <person name="Sanchez-Gracia A."/>
            <person name="Saranga D.J."/>
            <person name="Sato H."/>
            <person name="Schaeffer S.W."/>
            <person name="Schatz M.C."/>
            <person name="Schlenke T."/>
            <person name="Schwartz R."/>
            <person name="Segarra C."/>
            <person name="Singh R.S."/>
            <person name="Sirot L."/>
            <person name="Sirota M."/>
            <person name="Sisneros N.B."/>
            <person name="Smith C.D."/>
            <person name="Smith T.F."/>
            <person name="Spieth J."/>
            <person name="Stage D.E."/>
            <person name="Stark A."/>
            <person name="Stephan W."/>
            <person name="Strausberg R.L."/>
            <person name="Strempel S."/>
            <person name="Sturgill D."/>
            <person name="Sutton G."/>
            <person name="Sutton G.G."/>
            <person name="Tao W."/>
            <person name="Teichmann S."/>
            <person name="Tobari Y.N."/>
            <person name="Tomimura Y."/>
            <person name="Tsolas J.M."/>
            <person name="Valente V.L."/>
            <person name="Venter E."/>
            <person name="Venter J.C."/>
            <person name="Vicario S."/>
            <person name="Vieira F.G."/>
            <person name="Vilella A.J."/>
            <person name="Villasante A."/>
            <person name="Walenz B."/>
            <person name="Wang J."/>
            <person name="Wasserman M."/>
            <person name="Watts T."/>
            <person name="Wilson D."/>
            <person name="Wilson R.K."/>
            <person name="Wing R.A."/>
            <person name="Wolfner M.F."/>
            <person name="Wong A."/>
            <person name="Wong G.K."/>
            <person name="Wu C.I."/>
            <person name="Wu G."/>
            <person name="Yamamoto D."/>
            <person name="Yang H.P."/>
            <person name="Yang S.P."/>
            <person name="Yorke J.A."/>
            <person name="Yoshida K."/>
            <person name="Zdobnov E."/>
            <person name="Zhang P."/>
            <person name="Zhang Y."/>
            <person name="Zimin A.V."/>
            <person name="Baldwin J."/>
            <person name="Abdouelleil A."/>
            <person name="Abdulkadir J."/>
            <person name="Abebe A."/>
            <person name="Abera B."/>
            <person name="Abreu J."/>
            <person name="Acer S.C."/>
            <person name="Aftuck L."/>
            <person name="Alexander A."/>
            <person name="An P."/>
            <person name="Anderson E."/>
            <person name="Anderson S."/>
            <person name="Arachi H."/>
            <person name="Azer M."/>
            <person name="Bachantsang P."/>
            <person name="Barry A."/>
            <person name="Bayul T."/>
            <person name="Berlin A."/>
            <person name="Bessette D."/>
            <person name="Bloom T."/>
            <person name="Blye J."/>
            <person name="Boguslavskiy L."/>
            <person name="Bonnet C."/>
            <person name="Boukhgalter B."/>
            <person name="Bourzgui I."/>
            <person name="Brown A."/>
            <person name="Cahill P."/>
            <person name="Channer S."/>
            <person name="Cheshatsang Y."/>
            <person name="Chuda L."/>
            <person name="Citroen M."/>
            <person name="Collymore A."/>
            <person name="Cooke P."/>
            <person name="Costello M."/>
            <person name="D'Aco K."/>
            <person name="Daza R."/>
            <person name="De Haan G."/>
            <person name="DeGray S."/>
            <person name="DeMaso C."/>
            <person name="Dhargay N."/>
            <person name="Dooley K."/>
            <person name="Dooley E."/>
            <person name="Doricent M."/>
            <person name="Dorje P."/>
            <person name="Dorjee K."/>
            <person name="Dupes A."/>
            <person name="Elong R."/>
            <person name="Falk J."/>
            <person name="Farina A."/>
            <person name="Faro S."/>
            <person name="Ferguson D."/>
            <person name="Fisher S."/>
            <person name="Foley C.D."/>
            <person name="Franke A."/>
            <person name="Friedrich D."/>
            <person name="Gadbois L."/>
            <person name="Gearin G."/>
            <person name="Gearin C.R."/>
            <person name="Giannoukos G."/>
            <person name="Goode T."/>
            <person name="Graham J."/>
            <person name="Grandbois E."/>
            <person name="Grewal S."/>
            <person name="Gyaltsen K."/>
            <person name="Hafez N."/>
            <person name="Hagos B."/>
            <person name="Hall J."/>
            <person name="Henson C."/>
            <person name="Hollinger A."/>
            <person name="Honan T."/>
            <person name="Huard M.D."/>
            <person name="Hughes L."/>
            <person name="Hurhula B."/>
            <person name="Husby M.E."/>
            <person name="Kamat A."/>
            <person name="Kanga B."/>
            <person name="Kashin S."/>
            <person name="Khazanovich D."/>
            <person name="Kisner P."/>
            <person name="Lance K."/>
            <person name="Lara M."/>
            <person name="Lee W."/>
            <person name="Lennon N."/>
            <person name="Letendre F."/>
            <person name="LeVine R."/>
            <person name="Lipovsky A."/>
            <person name="Liu X."/>
            <person name="Liu J."/>
            <person name="Liu S."/>
            <person name="Lokyitsang T."/>
            <person name="Lokyitsang Y."/>
            <person name="Lubonja R."/>
            <person name="Lui A."/>
            <person name="MacDonald P."/>
            <person name="Magnisalis V."/>
            <person name="Maru K."/>
            <person name="Matthews C."/>
            <person name="McCusker W."/>
            <person name="McDonough S."/>
            <person name="Mehta T."/>
            <person name="Meldrim J."/>
            <person name="Meneus L."/>
            <person name="Mihai O."/>
            <person name="Mihalev A."/>
            <person name="Mihova T."/>
            <person name="Mittelman R."/>
            <person name="Mlenga V."/>
            <person name="Montmayeur A."/>
            <person name="Mulrain L."/>
            <person name="Navidi A."/>
            <person name="Naylor J."/>
            <person name="Negash T."/>
            <person name="Nguyen T."/>
            <person name="Nguyen N."/>
            <person name="Nicol R."/>
            <person name="Norbu C."/>
            <person name="Norbu N."/>
            <person name="Novod N."/>
            <person name="O'Neill B."/>
            <person name="Osman S."/>
            <person name="Markiewicz E."/>
            <person name="Oyono O.L."/>
            <person name="Patti C."/>
            <person name="Phunkhang P."/>
            <person name="Pierre F."/>
            <person name="Priest M."/>
            <person name="Raghuraman S."/>
            <person name="Rege F."/>
            <person name="Reyes R."/>
            <person name="Rise C."/>
            <person name="Rogov P."/>
            <person name="Ross K."/>
            <person name="Ryan E."/>
            <person name="Settipalli S."/>
            <person name="Shea T."/>
            <person name="Sherpa N."/>
            <person name="Shi L."/>
            <person name="Shih D."/>
            <person name="Sparrow T."/>
            <person name="Spaulding J."/>
            <person name="Stalker J."/>
            <person name="Stange-Thomann N."/>
            <person name="Stavropoulos S."/>
            <person name="Stone C."/>
            <person name="Strader C."/>
            <person name="Tesfaye S."/>
            <person name="Thomson T."/>
            <person name="Thoulutsang Y."/>
            <person name="Thoulutsang D."/>
            <person name="Topham K."/>
            <person name="Topping I."/>
            <person name="Tsamla T."/>
            <person name="Vassiliev H."/>
            <person name="Vo A."/>
            <person name="Wangchuk T."/>
            <person name="Wangdi T."/>
            <person name="Weiand M."/>
            <person name="Wilkinson J."/>
            <person name="Wilson A."/>
            <person name="Yadav S."/>
            <person name="Young G."/>
            <person name="Yu Q."/>
            <person name="Zembek L."/>
            <person name="Zhong D."/>
            <person name="Zimmer A."/>
            <person name="Zwirko Z."/>
            <person name="Jaffe D.B."/>
            <person name="Alvarez P."/>
            <person name="Brockman W."/>
            <person name="Butler J."/>
            <person name="Chin C."/>
            <person name="Gnerre S."/>
            <person name="Grabherr M."/>
            <person name="Kleber M."/>
            <person name="Mauceli E."/>
            <person name="MacCallum I."/>
        </authorList>
    </citation>
    <scope>NUCLEOTIDE SEQUENCE [LARGE SCALE GENOMIC DNA]</scope>
    <source>
        <strain evidence="3">Tucson 15287-2541.00</strain>
    </source>
</reference>
<dbReference type="Proteomes" id="UP000001070">
    <property type="component" value="Unassembled WGS sequence"/>
</dbReference>
<sequence>MPCTHHTQIRKRPIRIQKRESLLNSKESNVTTLSKNQVDKYELRDFGQCKQEQRNRKKKSLQQGGNYTHKHKMAASRNKCE</sequence>